<keyword evidence="4 8" id="KW-0285">Flavoprotein</keyword>
<evidence type="ECO:0000256" key="5">
    <source>
        <dbReference type="ARBA" id="ARBA00022827"/>
    </source>
</evidence>
<dbReference type="RefSeq" id="WP_344745881.1">
    <property type="nucleotide sequence ID" value="NZ_BAAAWW010000077.1"/>
</dbReference>
<proteinExistence type="inferred from homology"/>
<evidence type="ECO:0000256" key="3">
    <source>
        <dbReference type="ARBA" id="ARBA00006743"/>
    </source>
</evidence>
<name>A0ABV5TBQ7_9ACTN</name>
<dbReference type="PANTHER" id="PTHR45754">
    <property type="entry name" value="METHYLENETETRAHYDROFOLATE REDUCTASE"/>
    <property type="match status" value="1"/>
</dbReference>
<dbReference type="InterPro" id="IPR029041">
    <property type="entry name" value="FAD-linked_oxidoreductase-like"/>
</dbReference>
<protein>
    <recommendedName>
        <fullName evidence="8">Methylenetetrahydrofolate reductase</fullName>
    </recommendedName>
</protein>
<dbReference type="EMBL" id="JBHMBS010000002">
    <property type="protein sequence ID" value="MFB9675168.1"/>
    <property type="molecule type" value="Genomic_DNA"/>
</dbReference>
<sequence length="327" mass="35191">MSAEPSRGGLRAAFAAGRFAVTAEIGPPRGADAEAVARKAELLRGWVDAANVTDNQGANVRMSSLAGSLLAQRAGVEPVMQLTCRDRNRLALQSDLLAAGALGIPNVLLLTGDHPRFGDHPEAKPVFDLDGVQLVWTARTLRDDGVLISGRAVSARPAWLIGTVENPFAPPLGFRARRLAKKVAAGAEFVQTQYVFDFEVFERWMAGLRDFGVTEHCKIIAGVGPIRSLRALEYMRTAVPGVHIPDQVDRRLRGVPADRVAEEGIQMCVETVQRLATIPGVAGVHLMALGYEHGVPDILRRAGVSQPPAVLSDHNRHHSMEGIGHAR</sequence>
<evidence type="ECO:0000256" key="8">
    <source>
        <dbReference type="RuleBase" id="RU003862"/>
    </source>
</evidence>
<evidence type="ECO:0000256" key="6">
    <source>
        <dbReference type="ARBA" id="ARBA00023002"/>
    </source>
</evidence>
<comment type="caution">
    <text evidence="10">The sequence shown here is derived from an EMBL/GenBank/DDBJ whole genome shotgun (WGS) entry which is preliminary data.</text>
</comment>
<comment type="similarity">
    <text evidence="3 8">Belongs to the methylenetetrahydrofolate reductase family.</text>
</comment>
<organism evidence="10 11">
    <name type="scientific">Streptosporangium vulgare</name>
    <dbReference type="NCBI Taxonomy" id="46190"/>
    <lineage>
        <taxon>Bacteria</taxon>
        <taxon>Bacillati</taxon>
        <taxon>Actinomycetota</taxon>
        <taxon>Actinomycetes</taxon>
        <taxon>Streptosporangiales</taxon>
        <taxon>Streptosporangiaceae</taxon>
        <taxon>Streptosporangium</taxon>
    </lineage>
</organism>
<dbReference type="PANTHER" id="PTHR45754:SF3">
    <property type="entry name" value="METHYLENETETRAHYDROFOLATE REDUCTASE (NADPH)"/>
    <property type="match status" value="1"/>
</dbReference>
<dbReference type="Proteomes" id="UP001589610">
    <property type="component" value="Unassembled WGS sequence"/>
</dbReference>
<dbReference type="Gene3D" id="3.20.20.220">
    <property type="match status" value="1"/>
</dbReference>
<accession>A0ABV5TBQ7</accession>
<reference evidence="10 11" key="1">
    <citation type="submission" date="2024-09" db="EMBL/GenBank/DDBJ databases">
        <authorList>
            <person name="Sun Q."/>
            <person name="Mori K."/>
        </authorList>
    </citation>
    <scope>NUCLEOTIDE SEQUENCE [LARGE SCALE GENOMIC DNA]</scope>
    <source>
        <strain evidence="10 11">JCM 3028</strain>
    </source>
</reference>
<evidence type="ECO:0000313" key="10">
    <source>
        <dbReference type="EMBL" id="MFB9675168.1"/>
    </source>
</evidence>
<evidence type="ECO:0000256" key="7">
    <source>
        <dbReference type="ARBA" id="ARBA00048628"/>
    </source>
</evidence>
<evidence type="ECO:0000256" key="1">
    <source>
        <dbReference type="ARBA" id="ARBA00001974"/>
    </source>
</evidence>
<comment type="catalytic activity">
    <reaction evidence="7">
        <text>(6S)-5-methyl-5,6,7,8-tetrahydrofolate + NAD(+) = (6R)-5,10-methylene-5,6,7,8-tetrahydrofolate + NADH + H(+)</text>
        <dbReference type="Rhea" id="RHEA:19821"/>
        <dbReference type="ChEBI" id="CHEBI:15378"/>
        <dbReference type="ChEBI" id="CHEBI:15636"/>
        <dbReference type="ChEBI" id="CHEBI:18608"/>
        <dbReference type="ChEBI" id="CHEBI:57540"/>
        <dbReference type="ChEBI" id="CHEBI:57945"/>
        <dbReference type="EC" id="1.5.1.54"/>
    </reaction>
    <physiologicalReaction direction="right-to-left" evidence="7">
        <dbReference type="Rhea" id="RHEA:19823"/>
    </physiologicalReaction>
</comment>
<comment type="cofactor">
    <cofactor evidence="1 8">
        <name>FAD</name>
        <dbReference type="ChEBI" id="CHEBI:57692"/>
    </cofactor>
</comment>
<keyword evidence="5 8" id="KW-0274">FAD</keyword>
<keyword evidence="11" id="KW-1185">Reference proteome</keyword>
<evidence type="ECO:0000256" key="4">
    <source>
        <dbReference type="ARBA" id="ARBA00022630"/>
    </source>
</evidence>
<dbReference type="Pfam" id="PF02219">
    <property type="entry name" value="MTHFR"/>
    <property type="match status" value="1"/>
</dbReference>
<evidence type="ECO:0000313" key="11">
    <source>
        <dbReference type="Proteomes" id="UP001589610"/>
    </source>
</evidence>
<dbReference type="CDD" id="cd00537">
    <property type="entry name" value="MTHFR"/>
    <property type="match status" value="1"/>
</dbReference>
<dbReference type="InterPro" id="IPR003171">
    <property type="entry name" value="Mehydrof_redctse-like"/>
</dbReference>
<dbReference type="SUPFAM" id="SSF51730">
    <property type="entry name" value="FAD-linked oxidoreductase"/>
    <property type="match status" value="1"/>
</dbReference>
<gene>
    <name evidence="10" type="ORF">ACFFRH_06690</name>
</gene>
<comment type="pathway">
    <text evidence="2 8">One-carbon metabolism; tetrahydrofolate interconversion.</text>
</comment>
<evidence type="ECO:0000256" key="2">
    <source>
        <dbReference type="ARBA" id="ARBA00004777"/>
    </source>
</evidence>
<keyword evidence="6 8" id="KW-0560">Oxidoreductase</keyword>
<feature type="region of interest" description="Disordered" evidence="9">
    <location>
        <begin position="308"/>
        <end position="327"/>
    </location>
</feature>
<evidence type="ECO:0000256" key="9">
    <source>
        <dbReference type="SAM" id="MobiDB-lite"/>
    </source>
</evidence>